<keyword evidence="2" id="KW-1133">Transmembrane helix</keyword>
<evidence type="ECO:0000256" key="1">
    <source>
        <dbReference type="SAM" id="Coils"/>
    </source>
</evidence>
<feature type="coiled-coil region" evidence="1">
    <location>
        <begin position="45"/>
        <end position="72"/>
    </location>
</feature>
<dbReference type="RefSeq" id="WP_127724347.1">
    <property type="nucleotide sequence ID" value="NZ_RLIH01000005.1"/>
</dbReference>
<feature type="coiled-coil region" evidence="1">
    <location>
        <begin position="193"/>
        <end position="230"/>
    </location>
</feature>
<gene>
    <name evidence="3" type="ORF">EF514_05105</name>
</gene>
<dbReference type="OrthoDB" id="9907741at2"/>
<evidence type="ECO:0000256" key="2">
    <source>
        <dbReference type="SAM" id="Phobius"/>
    </source>
</evidence>
<evidence type="ECO:0000313" key="4">
    <source>
        <dbReference type="Proteomes" id="UP000288812"/>
    </source>
</evidence>
<evidence type="ECO:0000313" key="3">
    <source>
        <dbReference type="EMBL" id="RVU54965.1"/>
    </source>
</evidence>
<name>A0A437S7D3_9FIRM</name>
<keyword evidence="2" id="KW-0472">Membrane</keyword>
<reference evidence="3 4" key="1">
    <citation type="submission" date="2018-11" db="EMBL/GenBank/DDBJ databases">
        <title>Genome sequencing and assembly of Anaerosphaera sp. nov., GS7-6-2.</title>
        <authorList>
            <person name="Rettenmaier R."/>
            <person name="Liebl W."/>
            <person name="Zverlov V."/>
        </authorList>
    </citation>
    <scope>NUCLEOTIDE SEQUENCE [LARGE SCALE GENOMIC DNA]</scope>
    <source>
        <strain evidence="3 4">GS7-6-2</strain>
    </source>
</reference>
<accession>A0A437S7D3</accession>
<dbReference type="Proteomes" id="UP000288812">
    <property type="component" value="Unassembled WGS sequence"/>
</dbReference>
<dbReference type="EMBL" id="RLIH01000005">
    <property type="protein sequence ID" value="RVU54965.1"/>
    <property type="molecule type" value="Genomic_DNA"/>
</dbReference>
<comment type="caution">
    <text evidence="3">The sequence shown here is derived from an EMBL/GenBank/DDBJ whole genome shotgun (WGS) entry which is preliminary data.</text>
</comment>
<organism evidence="3 4">
    <name type="scientific">Anaerosphaera multitolerans</name>
    <dbReference type="NCBI Taxonomy" id="2487351"/>
    <lineage>
        <taxon>Bacteria</taxon>
        <taxon>Bacillati</taxon>
        <taxon>Bacillota</taxon>
        <taxon>Tissierellia</taxon>
        <taxon>Tissierellales</taxon>
        <taxon>Peptoniphilaceae</taxon>
        <taxon>Anaerosphaera</taxon>
    </lineage>
</organism>
<sequence>MYKIKKFSDIKLLSKREIKLFLILFILIVEFVIYGLVYKDKINLVSAYNIENESLKKSIKLQNEEYKKHNNLIEKDNIINNETTHINKLQNPENLKNFTLQFPYILETNTKDNTISKYEFNLPKSKINKITEISKHLIPDKVHINLGEEGYYGTIELFKESNEQNSTSESSEKTNLNENIELEKLYFKNRIEKSSKEKNLKEVKNNLKGKEEVKKEAYKKEKDIEKQENIGVLNSFKEKSENLNLDYTDRDIILENKLIKYNIDYEDLHLFCDSGEDVTLFKPENEDLLFIHYNLNDKFENKNIYLYFNEVKDFKKLKFTLFSPQELNGEFGIMCSEKIPYSLKIVEDELNILEFENIKNLRGIYYKIPDYIEEKGVFSIGDFWVEL</sequence>
<proteinExistence type="predicted"/>
<protein>
    <submittedName>
        <fullName evidence="3">Uncharacterized protein</fullName>
    </submittedName>
</protein>
<feature type="transmembrane region" description="Helical" evidence="2">
    <location>
        <begin position="20"/>
        <end position="38"/>
    </location>
</feature>
<keyword evidence="4" id="KW-1185">Reference proteome</keyword>
<keyword evidence="2" id="KW-0812">Transmembrane</keyword>
<dbReference type="AlphaFoldDB" id="A0A437S7D3"/>
<keyword evidence="1" id="KW-0175">Coiled coil</keyword>